<dbReference type="PANTHER" id="PTHR48073:SF2">
    <property type="entry name" value="O-SUCCINYLBENZOATE SYNTHASE"/>
    <property type="match status" value="1"/>
</dbReference>
<feature type="active site" description="Proton acceptor; specific for (R)-substrate epimerization" evidence="5">
    <location>
        <position position="175"/>
    </location>
</feature>
<dbReference type="InterPro" id="IPR013342">
    <property type="entry name" value="Mandelate_racemase_C"/>
</dbReference>
<dbReference type="InterPro" id="IPR034603">
    <property type="entry name" value="Dipeptide_epimerase"/>
</dbReference>
<dbReference type="Gene3D" id="3.30.390.10">
    <property type="entry name" value="Enolase-like, N-terminal domain"/>
    <property type="match status" value="1"/>
</dbReference>
<dbReference type="OrthoDB" id="9774531at2"/>
<dbReference type="CDD" id="cd03319">
    <property type="entry name" value="L-Ala-DL-Glu_epimerase"/>
    <property type="match status" value="1"/>
</dbReference>
<dbReference type="GO" id="GO:0016855">
    <property type="term" value="F:racemase and epimerase activity, acting on amino acids and derivatives"/>
    <property type="evidence" value="ECO:0007669"/>
    <property type="project" value="UniProtKB-UniRule"/>
</dbReference>
<dbReference type="GeneID" id="95326888"/>
<dbReference type="SFLD" id="SFLDG00180">
    <property type="entry name" value="muconate_cycloisomerase"/>
    <property type="match status" value="1"/>
</dbReference>
<feature type="binding site" evidence="6">
    <location>
        <position position="230"/>
    </location>
    <ligand>
        <name>Mg(2+)</name>
        <dbReference type="ChEBI" id="CHEBI:18420"/>
    </ligand>
</feature>
<evidence type="ECO:0000256" key="5">
    <source>
        <dbReference type="PIRSR" id="PIRSR634603-1"/>
    </source>
</evidence>
<dbReference type="SFLD" id="SFLDF00009">
    <property type="entry name" value="o-succinylbenzoate_synthase"/>
    <property type="match status" value="1"/>
</dbReference>
<dbReference type="InterPro" id="IPR029017">
    <property type="entry name" value="Enolase-like_N"/>
</dbReference>
<dbReference type="InterPro" id="IPR013341">
    <property type="entry name" value="Mandelate_racemase_N_dom"/>
</dbReference>
<evidence type="ECO:0000256" key="4">
    <source>
        <dbReference type="ARBA" id="ARBA00023235"/>
    </source>
</evidence>
<reference evidence="10 11" key="1">
    <citation type="journal article" date="2017" name="Elife">
        <title>Extensive horizontal gene transfer in cheese-associated bacteria.</title>
        <authorList>
            <person name="Bonham K.S."/>
            <person name="Wolfe B.E."/>
            <person name="Dutton R.J."/>
        </authorList>
    </citation>
    <scope>NUCLEOTIDE SEQUENCE [LARGE SCALE GENOMIC DNA]</scope>
    <source>
        <strain evidence="10 11">341_9</strain>
    </source>
</reference>
<feature type="region of interest" description="Disordered" evidence="8">
    <location>
        <begin position="380"/>
        <end position="423"/>
    </location>
</feature>
<dbReference type="GO" id="GO:0046872">
    <property type="term" value="F:metal ion binding"/>
    <property type="evidence" value="ECO:0007669"/>
    <property type="project" value="UniProtKB-KW"/>
</dbReference>
<organism evidence="10 11">
    <name type="scientific">Brachybacterium alimentarium</name>
    <dbReference type="NCBI Taxonomy" id="47845"/>
    <lineage>
        <taxon>Bacteria</taxon>
        <taxon>Bacillati</taxon>
        <taxon>Actinomycetota</taxon>
        <taxon>Actinomycetes</taxon>
        <taxon>Micrococcales</taxon>
        <taxon>Dermabacteraceae</taxon>
        <taxon>Brachybacterium</taxon>
    </lineage>
</organism>
<dbReference type="InterPro" id="IPR029065">
    <property type="entry name" value="Enolase_C-like"/>
</dbReference>
<dbReference type="Gene3D" id="3.20.20.120">
    <property type="entry name" value="Enolase-like C-terminal domain"/>
    <property type="match status" value="1"/>
</dbReference>
<feature type="binding site" evidence="6">
    <location>
        <position position="202"/>
    </location>
    <ligand>
        <name>Mg(2+)</name>
        <dbReference type="ChEBI" id="CHEBI:18420"/>
    </ligand>
</feature>
<evidence type="ECO:0000256" key="1">
    <source>
        <dbReference type="ARBA" id="ARBA00008031"/>
    </source>
</evidence>
<dbReference type="EMBL" id="NRGR01000005">
    <property type="protein sequence ID" value="PCC40559.1"/>
    <property type="molecule type" value="Genomic_DNA"/>
</dbReference>
<proteinExistence type="inferred from homology"/>
<evidence type="ECO:0000313" key="10">
    <source>
        <dbReference type="EMBL" id="PCC40559.1"/>
    </source>
</evidence>
<dbReference type="Pfam" id="PF02746">
    <property type="entry name" value="MR_MLE_N"/>
    <property type="match status" value="1"/>
</dbReference>
<dbReference type="SFLD" id="SFLDS00001">
    <property type="entry name" value="Enolase"/>
    <property type="match status" value="1"/>
</dbReference>
<feature type="binding site" evidence="6">
    <location>
        <position position="255"/>
    </location>
    <ligand>
        <name>Mg(2+)</name>
        <dbReference type="ChEBI" id="CHEBI:18420"/>
    </ligand>
</feature>
<dbReference type="InterPro" id="IPR018110">
    <property type="entry name" value="Mandel_Rmase/mucon_lact_enz_CS"/>
</dbReference>
<keyword evidence="2 6" id="KW-0479">Metal-binding</keyword>
<evidence type="ECO:0000256" key="3">
    <source>
        <dbReference type="ARBA" id="ARBA00022842"/>
    </source>
</evidence>
<feature type="domain" description="Mandelate racemase/muconate lactonizing enzyme C-terminal" evidence="9">
    <location>
        <begin position="154"/>
        <end position="251"/>
    </location>
</feature>
<dbReference type="SUPFAM" id="SSF54826">
    <property type="entry name" value="Enolase N-terminal domain-like"/>
    <property type="match status" value="1"/>
</dbReference>
<dbReference type="SUPFAM" id="SSF51604">
    <property type="entry name" value="Enolase C-terminal domain-like"/>
    <property type="match status" value="1"/>
</dbReference>
<gene>
    <name evidence="10" type="ORF">CIK66_01920</name>
</gene>
<feature type="compositionally biased region" description="Low complexity" evidence="8">
    <location>
        <begin position="399"/>
        <end position="417"/>
    </location>
</feature>
<accession>A0A2A3YMW8</accession>
<feature type="active site" description="Proton acceptor; specific for (S)-substrate epimerization" evidence="5">
    <location>
        <position position="279"/>
    </location>
</feature>
<keyword evidence="3 6" id="KW-0460">Magnesium</keyword>
<dbReference type="RefSeq" id="WP_096164279.1">
    <property type="nucleotide sequence ID" value="NZ_BAAAIQ010000049.1"/>
</dbReference>
<dbReference type="AlphaFoldDB" id="A0A2A3YMW8"/>
<evidence type="ECO:0000256" key="7">
    <source>
        <dbReference type="RuleBase" id="RU366006"/>
    </source>
</evidence>
<dbReference type="PROSITE" id="PS00908">
    <property type="entry name" value="MR_MLE_1"/>
    <property type="match status" value="1"/>
</dbReference>
<dbReference type="GO" id="GO:0009063">
    <property type="term" value="P:amino acid catabolic process"/>
    <property type="evidence" value="ECO:0007669"/>
    <property type="project" value="InterPro"/>
</dbReference>
<keyword evidence="11" id="KW-1185">Reference proteome</keyword>
<name>A0A2A3YMW8_9MICO</name>
<keyword evidence="4 7" id="KW-0413">Isomerase</keyword>
<dbReference type="SMART" id="SM00922">
    <property type="entry name" value="MR_MLE"/>
    <property type="match status" value="1"/>
</dbReference>
<dbReference type="Pfam" id="PF13378">
    <property type="entry name" value="MR_MLE_C"/>
    <property type="match status" value="1"/>
</dbReference>
<dbReference type="EC" id="5.1.1.-" evidence="7"/>
<evidence type="ECO:0000256" key="8">
    <source>
        <dbReference type="SAM" id="MobiDB-lite"/>
    </source>
</evidence>
<sequence>MSGQPGPEHLDEPLVVVAVRRHRHRAPLLRPFVTAARRTEAVEYVVAEVELADGTIGQGSAAETVAITGESADTIEAALEGPLRAAIQGRTGTIVELSARVAGALEGSTSAKAALEIALHDAWAKALDAPLVELLGGRLTDGLLNDMTISLEDPEVMAGHAREAVAGGEQILKIKLGHDISEDRERLAAVVAAVPDVRLRLDANQGWGPEQAIDIITGFLADGLPIDLVEQPVAAANIEGLARVTAAVDVPIMADEAVWNAEDAHRLVESGAADLLNIKLAKTGGLRGALEIADVAQKAGVECMVGAMMEPRISITAAAHLAVAHPAITMIDLDPPFWFASDEPAGGYTQENGWFRLAGGPGLGLELLAADVDPADADLVPTHPVGLSAGAEPSAAVEPSDPSGHSNPSNPSNLSDPRAGGGR</sequence>
<comment type="caution">
    <text evidence="10">The sequence shown here is derived from an EMBL/GenBank/DDBJ whole genome shotgun (WGS) entry which is preliminary data.</text>
</comment>
<comment type="similarity">
    <text evidence="1 7">Belongs to the mandelate racemase/muconate lactonizing enzyme family.</text>
</comment>
<evidence type="ECO:0000256" key="2">
    <source>
        <dbReference type="ARBA" id="ARBA00022723"/>
    </source>
</evidence>
<evidence type="ECO:0000259" key="9">
    <source>
        <dbReference type="SMART" id="SM00922"/>
    </source>
</evidence>
<evidence type="ECO:0000256" key="6">
    <source>
        <dbReference type="PIRSR" id="PIRSR634603-3"/>
    </source>
</evidence>
<protein>
    <recommendedName>
        <fullName evidence="7">Dipeptide epimerase</fullName>
        <ecNumber evidence="7">5.1.1.-</ecNumber>
    </recommendedName>
</protein>
<evidence type="ECO:0000313" key="11">
    <source>
        <dbReference type="Proteomes" id="UP000218598"/>
    </source>
</evidence>
<dbReference type="InterPro" id="IPR036849">
    <property type="entry name" value="Enolase-like_C_sf"/>
</dbReference>
<comment type="cofactor">
    <cofactor evidence="6 7">
        <name>Mg(2+)</name>
        <dbReference type="ChEBI" id="CHEBI:18420"/>
    </cofactor>
    <text evidence="6 7">Binds 1 Mg(2+) ion per subunit.</text>
</comment>
<dbReference type="Proteomes" id="UP000218598">
    <property type="component" value="Unassembled WGS sequence"/>
</dbReference>
<dbReference type="PANTHER" id="PTHR48073">
    <property type="entry name" value="O-SUCCINYLBENZOATE SYNTHASE-RELATED"/>
    <property type="match status" value="1"/>
</dbReference>